<gene>
    <name evidence="10" type="ORF">HK100_012209</name>
</gene>
<evidence type="ECO:0000256" key="4">
    <source>
        <dbReference type="ARBA" id="ARBA00022786"/>
    </source>
</evidence>
<dbReference type="PROSITE" id="PS50089">
    <property type="entry name" value="ZF_RING_2"/>
    <property type="match status" value="1"/>
</dbReference>
<evidence type="ECO:0000259" key="8">
    <source>
        <dbReference type="PROSITE" id="PS50006"/>
    </source>
</evidence>
<feature type="region of interest" description="Disordered" evidence="7">
    <location>
        <begin position="1"/>
        <end position="63"/>
    </location>
</feature>
<comment type="caution">
    <text evidence="10">The sequence shown here is derived from an EMBL/GenBank/DDBJ whole genome shotgun (WGS) entry which is preliminary data.</text>
</comment>
<feature type="region of interest" description="Disordered" evidence="7">
    <location>
        <begin position="156"/>
        <end position="175"/>
    </location>
</feature>
<keyword evidence="2" id="KW-0479">Metal-binding</keyword>
<dbReference type="GO" id="GO:0005829">
    <property type="term" value="C:cytosol"/>
    <property type="evidence" value="ECO:0007669"/>
    <property type="project" value="TreeGrafter"/>
</dbReference>
<feature type="compositionally biased region" description="Basic and acidic residues" evidence="7">
    <location>
        <begin position="533"/>
        <end position="545"/>
    </location>
</feature>
<dbReference type="PANTHER" id="PTHR15067:SF7">
    <property type="entry name" value="E3 UBIQUITIN-PROTEIN LIGASE DMA1-RELATED"/>
    <property type="match status" value="1"/>
</dbReference>
<keyword evidence="4" id="KW-0833">Ubl conjugation pathway</keyword>
<feature type="compositionally biased region" description="Polar residues" evidence="7">
    <location>
        <begin position="31"/>
        <end position="46"/>
    </location>
</feature>
<dbReference type="Gene3D" id="2.60.200.20">
    <property type="match status" value="1"/>
</dbReference>
<feature type="region of interest" description="Disordered" evidence="7">
    <location>
        <begin position="456"/>
        <end position="545"/>
    </location>
</feature>
<feature type="domain" description="RING-type" evidence="9">
    <location>
        <begin position="379"/>
        <end position="422"/>
    </location>
</feature>
<evidence type="ECO:0000256" key="6">
    <source>
        <dbReference type="PROSITE-ProRule" id="PRU00175"/>
    </source>
</evidence>
<evidence type="ECO:0000256" key="7">
    <source>
        <dbReference type="SAM" id="MobiDB-lite"/>
    </source>
</evidence>
<dbReference type="Pfam" id="PF17123">
    <property type="entry name" value="zf-RING_11"/>
    <property type="match status" value="1"/>
</dbReference>
<dbReference type="GO" id="GO:0000151">
    <property type="term" value="C:ubiquitin ligase complex"/>
    <property type="evidence" value="ECO:0007669"/>
    <property type="project" value="TreeGrafter"/>
</dbReference>
<dbReference type="Gene3D" id="3.30.40.10">
    <property type="entry name" value="Zinc/RING finger domain, C3HC4 (zinc finger)"/>
    <property type="match status" value="1"/>
</dbReference>
<dbReference type="SMART" id="SM00240">
    <property type="entry name" value="FHA"/>
    <property type="match status" value="1"/>
</dbReference>
<accession>A0AAD5XKK4</accession>
<dbReference type="GO" id="GO:0008270">
    <property type="term" value="F:zinc ion binding"/>
    <property type="evidence" value="ECO:0007669"/>
    <property type="project" value="UniProtKB-KW"/>
</dbReference>
<dbReference type="SUPFAM" id="SSF57850">
    <property type="entry name" value="RING/U-box"/>
    <property type="match status" value="1"/>
</dbReference>
<dbReference type="PANTHER" id="PTHR15067">
    <property type="entry name" value="E3 UBIQUITIN-PROTEIN LIGASE RNF8"/>
    <property type="match status" value="1"/>
</dbReference>
<feature type="compositionally biased region" description="Low complexity" evidence="7">
    <location>
        <begin position="491"/>
        <end position="503"/>
    </location>
</feature>
<name>A0AAD5XKK4_9FUNG</name>
<reference evidence="10" key="1">
    <citation type="submission" date="2020-05" db="EMBL/GenBank/DDBJ databases">
        <title>Phylogenomic resolution of chytrid fungi.</title>
        <authorList>
            <person name="Stajich J.E."/>
            <person name="Amses K."/>
            <person name="Simmons R."/>
            <person name="Seto K."/>
            <person name="Myers J."/>
            <person name="Bonds A."/>
            <person name="Quandt C.A."/>
            <person name="Barry K."/>
            <person name="Liu P."/>
            <person name="Grigoriev I."/>
            <person name="Longcore J.E."/>
            <person name="James T.Y."/>
        </authorList>
    </citation>
    <scope>NUCLEOTIDE SEQUENCE</scope>
    <source>
        <strain evidence="10">JEL0513</strain>
    </source>
</reference>
<organism evidence="10 11">
    <name type="scientific">Physocladia obscura</name>
    <dbReference type="NCBI Taxonomy" id="109957"/>
    <lineage>
        <taxon>Eukaryota</taxon>
        <taxon>Fungi</taxon>
        <taxon>Fungi incertae sedis</taxon>
        <taxon>Chytridiomycota</taxon>
        <taxon>Chytridiomycota incertae sedis</taxon>
        <taxon>Chytridiomycetes</taxon>
        <taxon>Chytridiales</taxon>
        <taxon>Chytriomycetaceae</taxon>
        <taxon>Physocladia</taxon>
    </lineage>
</organism>
<dbReference type="SUPFAM" id="SSF49879">
    <property type="entry name" value="SMAD/FHA domain"/>
    <property type="match status" value="1"/>
</dbReference>
<evidence type="ECO:0000259" key="9">
    <source>
        <dbReference type="PROSITE" id="PS50089"/>
    </source>
</evidence>
<evidence type="ECO:0000256" key="2">
    <source>
        <dbReference type="ARBA" id="ARBA00022723"/>
    </source>
</evidence>
<dbReference type="SMART" id="SM00184">
    <property type="entry name" value="RING"/>
    <property type="match status" value="1"/>
</dbReference>
<dbReference type="GO" id="GO:0032153">
    <property type="term" value="C:cell division site"/>
    <property type="evidence" value="ECO:0007669"/>
    <property type="project" value="TreeGrafter"/>
</dbReference>
<dbReference type="InterPro" id="IPR000253">
    <property type="entry name" value="FHA_dom"/>
</dbReference>
<dbReference type="GO" id="GO:0061630">
    <property type="term" value="F:ubiquitin protein ligase activity"/>
    <property type="evidence" value="ECO:0007669"/>
    <property type="project" value="TreeGrafter"/>
</dbReference>
<sequence>MALPNSEVADKVPTINSEDPSIIEENHEVSGLSQVNQEIQENSQAGNAPDEQTKSDTSDLHGTQHDLRAGTALAEVEAMPAVHPLLNDTNDSVFSLTSNVPASAMIIAAITSPFHESPLRQAALTFSQGEVNDSMPAQTSTSENENNIENFENEAANQSENSANPTSAQTSPNTVAPIENKEEAIDEIPEVLRELHFQLIPFTSQGQQPNQSLECIERKVHEGEVVRIGRKVVKNGVEQLLEGQKDSLLNIWYQSKVVSRCHAEIWIADGQLFIKDVGSSSGTFLNKMRLSPSGKESPPYTIRENDLVVFGVDYKGKSDDDLYKCISVRIGFYDNTWIKQLRKKADPKKFQKALKQLLNASNPHAAHTDDDDGSPPEDCCICIGEIQPLQAIFIAPCSHCYHYKCVNSILIQSQMFQCPMCRQVANLAASVSTESLEGKAPLVNGLLGKAGIGADGHSDAHNRAETAVPPDDGNGTASPVAHSALPHHITGGSSNGSNPSLNSVTGGKLGWGKTSRPTSGVGKKMFGGLFGGKKKDDSASTGSHE</sequence>
<evidence type="ECO:0000313" key="10">
    <source>
        <dbReference type="EMBL" id="KAJ3138813.1"/>
    </source>
</evidence>
<keyword evidence="5" id="KW-0862">Zinc</keyword>
<dbReference type="InterPro" id="IPR008984">
    <property type="entry name" value="SMAD_FHA_dom_sf"/>
</dbReference>
<dbReference type="EMBL" id="JADGJH010000085">
    <property type="protein sequence ID" value="KAJ3138813.1"/>
    <property type="molecule type" value="Genomic_DNA"/>
</dbReference>
<feature type="compositionally biased region" description="Basic and acidic residues" evidence="7">
    <location>
        <begin position="51"/>
        <end position="63"/>
    </location>
</feature>
<feature type="compositionally biased region" description="Polar residues" evidence="7">
    <location>
        <begin position="165"/>
        <end position="174"/>
    </location>
</feature>
<keyword evidence="3 6" id="KW-0863">Zinc-finger</keyword>
<evidence type="ECO:0000256" key="1">
    <source>
        <dbReference type="ARBA" id="ARBA00022679"/>
    </source>
</evidence>
<dbReference type="Pfam" id="PF00498">
    <property type="entry name" value="FHA"/>
    <property type="match status" value="1"/>
</dbReference>
<dbReference type="GO" id="GO:0016567">
    <property type="term" value="P:protein ubiquitination"/>
    <property type="evidence" value="ECO:0007669"/>
    <property type="project" value="TreeGrafter"/>
</dbReference>
<evidence type="ECO:0000313" key="11">
    <source>
        <dbReference type="Proteomes" id="UP001211907"/>
    </source>
</evidence>
<dbReference type="InterPro" id="IPR001841">
    <property type="entry name" value="Znf_RING"/>
</dbReference>
<dbReference type="AlphaFoldDB" id="A0AAD5XKK4"/>
<protein>
    <submittedName>
        <fullName evidence="10">Uncharacterized protein</fullName>
    </submittedName>
</protein>
<feature type="domain" description="FHA" evidence="8">
    <location>
        <begin position="226"/>
        <end position="290"/>
    </location>
</feature>
<keyword evidence="11" id="KW-1185">Reference proteome</keyword>
<dbReference type="GO" id="GO:0006511">
    <property type="term" value="P:ubiquitin-dependent protein catabolic process"/>
    <property type="evidence" value="ECO:0007669"/>
    <property type="project" value="TreeGrafter"/>
</dbReference>
<dbReference type="Proteomes" id="UP001211907">
    <property type="component" value="Unassembled WGS sequence"/>
</dbReference>
<evidence type="ECO:0000256" key="3">
    <source>
        <dbReference type="ARBA" id="ARBA00022771"/>
    </source>
</evidence>
<proteinExistence type="predicted"/>
<dbReference type="InterPro" id="IPR013083">
    <property type="entry name" value="Znf_RING/FYVE/PHD"/>
</dbReference>
<dbReference type="PROSITE" id="PS50006">
    <property type="entry name" value="FHA_DOMAIN"/>
    <property type="match status" value="1"/>
</dbReference>
<evidence type="ECO:0000256" key="5">
    <source>
        <dbReference type="ARBA" id="ARBA00022833"/>
    </source>
</evidence>
<keyword evidence="1" id="KW-0808">Transferase</keyword>